<proteinExistence type="predicted"/>
<dbReference type="OrthoDB" id="265655at2759"/>
<gene>
    <name evidence="1" type="ORF">Tco025E_05717</name>
</gene>
<organism evidence="1 2">
    <name type="scientific">Trypanosoma conorhini</name>
    <dbReference type="NCBI Taxonomy" id="83891"/>
    <lineage>
        <taxon>Eukaryota</taxon>
        <taxon>Discoba</taxon>
        <taxon>Euglenozoa</taxon>
        <taxon>Kinetoplastea</taxon>
        <taxon>Metakinetoplastina</taxon>
        <taxon>Trypanosomatida</taxon>
        <taxon>Trypanosomatidae</taxon>
        <taxon>Trypanosoma</taxon>
    </lineage>
</organism>
<dbReference type="EMBL" id="MKKU01000351">
    <property type="protein sequence ID" value="RNF14757.1"/>
    <property type="molecule type" value="Genomic_DNA"/>
</dbReference>
<comment type="caution">
    <text evidence="1">The sequence shown here is derived from an EMBL/GenBank/DDBJ whole genome shotgun (WGS) entry which is preliminary data.</text>
</comment>
<dbReference type="Proteomes" id="UP000284403">
    <property type="component" value="Unassembled WGS sequence"/>
</dbReference>
<sequence>MLFGSKRDNVASGGAASHVGYKDAYRERPVSAPASGSASRVEQRLRLVKQHTMYWTPEPPGEEFHPSPRLYATALPPAEEPPCAMYPAFEVSRLSKHEQHIVEALVAEVADAIAFPNLQEELTQ</sequence>
<evidence type="ECO:0000313" key="2">
    <source>
        <dbReference type="Proteomes" id="UP000284403"/>
    </source>
</evidence>
<dbReference type="AlphaFoldDB" id="A0A3R7KWE5"/>
<evidence type="ECO:0000313" key="1">
    <source>
        <dbReference type="EMBL" id="RNF14757.1"/>
    </source>
</evidence>
<dbReference type="RefSeq" id="XP_029227262.1">
    <property type="nucleotide sequence ID" value="XM_029372610.1"/>
</dbReference>
<protein>
    <submittedName>
        <fullName evidence="1">Uncharacterized protein</fullName>
    </submittedName>
</protein>
<name>A0A3R7KWE5_9TRYP</name>
<dbReference type="GeneID" id="40319328"/>
<reference evidence="1 2" key="1">
    <citation type="journal article" date="2018" name="BMC Genomics">
        <title>Genomic comparison of Trypanosoma conorhini and Trypanosoma rangeli to Trypanosoma cruzi strains of high and low virulence.</title>
        <authorList>
            <person name="Bradwell K.R."/>
            <person name="Koparde V.N."/>
            <person name="Matveyev A.V."/>
            <person name="Serrano M.G."/>
            <person name="Alves J.M."/>
            <person name="Parikh H."/>
            <person name="Huang B."/>
            <person name="Lee V."/>
            <person name="Espinosa-Alvarez O."/>
            <person name="Ortiz P.A."/>
            <person name="Costa-Martins A.G."/>
            <person name="Teixeira M.M."/>
            <person name="Buck G.A."/>
        </authorList>
    </citation>
    <scope>NUCLEOTIDE SEQUENCE [LARGE SCALE GENOMIC DNA]</scope>
    <source>
        <strain evidence="1 2">025E</strain>
    </source>
</reference>
<accession>A0A3R7KWE5</accession>
<keyword evidence="2" id="KW-1185">Reference proteome</keyword>